<proteinExistence type="predicted"/>
<dbReference type="RefSeq" id="WP_096496693.1">
    <property type="nucleotide sequence ID" value="NZ_CP023445.1"/>
</dbReference>
<dbReference type="AlphaFoldDB" id="A0A290ZD96"/>
<dbReference type="KEGG" id="apre:CNX65_29710"/>
<keyword evidence="2" id="KW-1185">Reference proteome</keyword>
<evidence type="ECO:0000313" key="1">
    <source>
        <dbReference type="EMBL" id="ATE56949.1"/>
    </source>
</evidence>
<dbReference type="Proteomes" id="UP000218505">
    <property type="component" value="Chromosome"/>
</dbReference>
<evidence type="ECO:0008006" key="3">
    <source>
        <dbReference type="Google" id="ProtNLM"/>
    </source>
</evidence>
<gene>
    <name evidence="1" type="ORF">CNX65_29710</name>
</gene>
<evidence type="ECO:0000313" key="2">
    <source>
        <dbReference type="Proteomes" id="UP000218505"/>
    </source>
</evidence>
<organism evidence="1 2">
    <name type="scientific">Actinosynnema pretiosum</name>
    <dbReference type="NCBI Taxonomy" id="42197"/>
    <lineage>
        <taxon>Bacteria</taxon>
        <taxon>Bacillati</taxon>
        <taxon>Actinomycetota</taxon>
        <taxon>Actinomycetes</taxon>
        <taxon>Pseudonocardiales</taxon>
        <taxon>Pseudonocardiaceae</taxon>
        <taxon>Actinosynnema</taxon>
    </lineage>
</organism>
<dbReference type="EMBL" id="CP023445">
    <property type="protein sequence ID" value="ATE56949.1"/>
    <property type="molecule type" value="Genomic_DNA"/>
</dbReference>
<reference evidence="1" key="1">
    <citation type="submission" date="2017-09" db="EMBL/GenBank/DDBJ databases">
        <title>Complete Genome Sequence of ansamitocin-producing Bacterium Actinosynnema pretiosum X47.</title>
        <authorList>
            <person name="Cao G."/>
            <person name="Zong G."/>
            <person name="Zhong C."/>
            <person name="Fu J."/>
        </authorList>
    </citation>
    <scope>NUCLEOTIDE SEQUENCE [LARGE SCALE GENOMIC DNA]</scope>
    <source>
        <strain evidence="1">X47</strain>
    </source>
</reference>
<name>A0A290ZD96_9PSEU</name>
<accession>A0A290ZD96</accession>
<protein>
    <recommendedName>
        <fullName evidence="3">DUF695 domain-containing protein</fullName>
    </recommendedName>
</protein>
<sequence length="215" mass="24128">MRWFRRKRPEPPPAPVHLPNPAEAAVAFWERWHALLPRISGALGDGQPQRVEHEMCELVASVHPRLEFAIQRGRRAVYALVLSSREDPVVRPYTDAWKAAAPHEDMIWEYHDSVPPVPDTDEVTVNIGEHRLPLADIRLLTEPTDDGVVDVVVHHPVFADLGEDDRMRVAFLALDAALGERVAAGVVGRVELSLTDGPRSITLPEFRRAFEPSED</sequence>